<keyword evidence="3" id="KW-1185">Reference proteome</keyword>
<sequence length="322" mass="33234">MSRPAAERRARVAVVTDSTAALPDDLAQRAGVTVVPLDVTIDGVRHDASRLTPAELLAALHRNARVSTSQPPPAAFAAAYARAVAAGATEVVSVHLSGALSGTVDAARLAARDVAVPVHVVDARTSAMALGFAALAAAGLAEELSAAPAESPTARRATWWRRLRREAEPPREPAAPSPGARVATRAAEQAEASHVWFLVDSLDHLRRGGRLSAASTAIGTVLGLRPLLTVHDGAIVVAERVRTRRAARERLVGIATADAEARPARVRVAVHHLGRPDLAGGLADQLAGRLGDRLAECIVCESDAVIAAHVGPGLLAVVVTGA</sequence>
<dbReference type="Pfam" id="PF02645">
    <property type="entry name" value="DegV"/>
    <property type="match status" value="2"/>
</dbReference>
<dbReference type="InterPro" id="IPR043168">
    <property type="entry name" value="DegV_C"/>
</dbReference>
<dbReference type="SUPFAM" id="SSF82549">
    <property type="entry name" value="DAK1/DegV-like"/>
    <property type="match status" value="2"/>
</dbReference>
<dbReference type="PROSITE" id="PS51482">
    <property type="entry name" value="DEGV"/>
    <property type="match status" value="1"/>
</dbReference>
<dbReference type="RefSeq" id="WP_289455687.1">
    <property type="nucleotide sequence ID" value="NZ_JAUCGQ010000001.1"/>
</dbReference>
<evidence type="ECO:0000313" key="2">
    <source>
        <dbReference type="EMBL" id="MDM7853798.1"/>
    </source>
</evidence>
<dbReference type="Proteomes" id="UP001529338">
    <property type="component" value="Unassembled WGS sequence"/>
</dbReference>
<evidence type="ECO:0000256" key="1">
    <source>
        <dbReference type="ARBA" id="ARBA00023121"/>
    </source>
</evidence>
<dbReference type="EMBL" id="JAUCGQ010000001">
    <property type="protein sequence ID" value="MDM7853798.1"/>
    <property type="molecule type" value="Genomic_DNA"/>
</dbReference>
<dbReference type="Gene3D" id="3.40.50.10170">
    <property type="match status" value="1"/>
</dbReference>
<protein>
    <submittedName>
        <fullName evidence="2">DegV family protein</fullName>
    </submittedName>
</protein>
<evidence type="ECO:0000313" key="3">
    <source>
        <dbReference type="Proteomes" id="UP001529338"/>
    </source>
</evidence>
<accession>A0ABT7SC84</accession>
<reference evidence="2 3" key="1">
    <citation type="submission" date="2023-06" db="EMBL/GenBank/DDBJ databases">
        <title>Cellulomonas sp. MW4 Whole genome sequence.</title>
        <authorList>
            <person name="Park S."/>
        </authorList>
    </citation>
    <scope>NUCLEOTIDE SEQUENCE [LARGE SCALE GENOMIC DNA]</scope>
    <source>
        <strain evidence="2 3">MW4</strain>
    </source>
</reference>
<gene>
    <name evidence="2" type="ORF">QRT04_02545</name>
</gene>
<dbReference type="NCBIfam" id="TIGR00762">
    <property type="entry name" value="DegV"/>
    <property type="match status" value="2"/>
</dbReference>
<name>A0ABT7SC84_9CELL</name>
<proteinExistence type="predicted"/>
<comment type="caution">
    <text evidence="2">The sequence shown here is derived from an EMBL/GenBank/DDBJ whole genome shotgun (WGS) entry which is preliminary data.</text>
</comment>
<dbReference type="Gene3D" id="3.30.1180.10">
    <property type="match status" value="1"/>
</dbReference>
<keyword evidence="1" id="KW-0446">Lipid-binding</keyword>
<organism evidence="2 3">
    <name type="scientific">Cellulomonas alba</name>
    <dbReference type="NCBI Taxonomy" id="3053467"/>
    <lineage>
        <taxon>Bacteria</taxon>
        <taxon>Bacillati</taxon>
        <taxon>Actinomycetota</taxon>
        <taxon>Actinomycetes</taxon>
        <taxon>Micrococcales</taxon>
        <taxon>Cellulomonadaceae</taxon>
        <taxon>Cellulomonas</taxon>
    </lineage>
</organism>
<dbReference type="PANTHER" id="PTHR33434">
    <property type="entry name" value="DEGV DOMAIN-CONTAINING PROTEIN DR_1986-RELATED"/>
    <property type="match status" value="1"/>
</dbReference>
<dbReference type="InterPro" id="IPR050270">
    <property type="entry name" value="DegV_domain_contain"/>
</dbReference>
<dbReference type="InterPro" id="IPR003797">
    <property type="entry name" value="DegV"/>
</dbReference>
<dbReference type="PANTHER" id="PTHR33434:SF2">
    <property type="entry name" value="FATTY ACID-BINDING PROTEIN TM_1468"/>
    <property type="match status" value="1"/>
</dbReference>